<feature type="transmembrane region" description="Helical" evidence="6">
    <location>
        <begin position="175"/>
        <end position="197"/>
    </location>
</feature>
<comment type="subcellular location">
    <subcellularLocation>
        <location evidence="1">Cell membrane</location>
        <topology evidence="1">Multi-pass membrane protein</topology>
    </subcellularLocation>
</comment>
<dbReference type="PANTHER" id="PTHR32196">
    <property type="entry name" value="ABC TRANSPORTER PERMEASE PROTEIN YPHD-RELATED-RELATED"/>
    <property type="match status" value="1"/>
</dbReference>
<keyword evidence="4 6" id="KW-1133">Transmembrane helix</keyword>
<evidence type="ECO:0000256" key="4">
    <source>
        <dbReference type="ARBA" id="ARBA00022989"/>
    </source>
</evidence>
<evidence type="ECO:0000313" key="7">
    <source>
        <dbReference type="EMBL" id="GAA1214427.1"/>
    </source>
</evidence>
<comment type="caution">
    <text evidence="7">The sequence shown here is derived from an EMBL/GenBank/DDBJ whole genome shotgun (WGS) entry which is preliminary data.</text>
</comment>
<keyword evidence="3 6" id="KW-0812">Transmembrane</keyword>
<keyword evidence="5 6" id="KW-0472">Membrane</keyword>
<feature type="transmembrane region" description="Helical" evidence="6">
    <location>
        <begin position="21"/>
        <end position="39"/>
    </location>
</feature>
<organism evidence="7 8">
    <name type="scientific">Rhodoglobus aureus</name>
    <dbReference type="NCBI Taxonomy" id="191497"/>
    <lineage>
        <taxon>Bacteria</taxon>
        <taxon>Bacillati</taxon>
        <taxon>Actinomycetota</taxon>
        <taxon>Actinomycetes</taxon>
        <taxon>Micrococcales</taxon>
        <taxon>Microbacteriaceae</taxon>
        <taxon>Rhodoglobus</taxon>
    </lineage>
</organism>
<feature type="transmembrane region" description="Helical" evidence="6">
    <location>
        <begin position="260"/>
        <end position="278"/>
    </location>
</feature>
<feature type="transmembrane region" description="Helical" evidence="6">
    <location>
        <begin position="227"/>
        <end position="248"/>
    </location>
</feature>
<feature type="transmembrane region" description="Helical" evidence="6">
    <location>
        <begin position="78"/>
        <end position="95"/>
    </location>
</feature>
<dbReference type="Proteomes" id="UP001500943">
    <property type="component" value="Unassembled WGS sequence"/>
</dbReference>
<evidence type="ECO:0000256" key="1">
    <source>
        <dbReference type="ARBA" id="ARBA00004651"/>
    </source>
</evidence>
<dbReference type="PANTHER" id="PTHR32196:SF72">
    <property type="entry name" value="RIBOSE IMPORT PERMEASE PROTEIN RBSC"/>
    <property type="match status" value="1"/>
</dbReference>
<dbReference type="CDD" id="cd06579">
    <property type="entry name" value="TM_PBP1_transp_AraH_like"/>
    <property type="match status" value="1"/>
</dbReference>
<evidence type="ECO:0000256" key="6">
    <source>
        <dbReference type="SAM" id="Phobius"/>
    </source>
</evidence>
<dbReference type="EMBL" id="BAAAKW010000023">
    <property type="protein sequence ID" value="GAA1214427.1"/>
    <property type="molecule type" value="Genomic_DNA"/>
</dbReference>
<sequence>MSTKTVARPGALAFLKSRRNIALGLALLVALFVIGSITVPGFLSDVNVRSMLLLGAFLGLASVGQTASALLGGLDLSIAYVIGAVNILMVFLMSLGVPAGLAIVTLLGAGLVIGAINGMLSFRLQNQSLVVTLGVGFVVVGLAQVLVSLGVKGTSASGQIPKWMSNFSSVNGTTFGLPVPPIVVVWVILSVAIIALMRTTWFGRSIYALGGNRSAARLMLISERSRWISVYAISGLFSAATGIVLLGFSGGSFVHVGDPYLFLTVAAVAVGGTSLLGGRGGYGSTILGVLVLMVLQSLLVGYGLNNPAQQFVLGLLIVPLVGFYARNPHIRNQI</sequence>
<reference evidence="7 8" key="1">
    <citation type="journal article" date="2019" name="Int. J. Syst. Evol. Microbiol.">
        <title>The Global Catalogue of Microorganisms (GCM) 10K type strain sequencing project: providing services to taxonomists for standard genome sequencing and annotation.</title>
        <authorList>
            <consortium name="The Broad Institute Genomics Platform"/>
            <consortium name="The Broad Institute Genome Sequencing Center for Infectious Disease"/>
            <person name="Wu L."/>
            <person name="Ma J."/>
        </authorList>
    </citation>
    <scope>NUCLEOTIDE SEQUENCE [LARGE SCALE GENOMIC DNA]</scope>
    <source>
        <strain evidence="7 8">JCM 12762</strain>
    </source>
</reference>
<dbReference type="RefSeq" id="WP_343924132.1">
    <property type="nucleotide sequence ID" value="NZ_BAAAKW010000023.1"/>
</dbReference>
<evidence type="ECO:0000256" key="3">
    <source>
        <dbReference type="ARBA" id="ARBA00022692"/>
    </source>
</evidence>
<dbReference type="InterPro" id="IPR001851">
    <property type="entry name" value="ABC_transp_permease"/>
</dbReference>
<protein>
    <submittedName>
        <fullName evidence="7">ABC transporter permease</fullName>
    </submittedName>
</protein>
<keyword evidence="8" id="KW-1185">Reference proteome</keyword>
<accession>A0ABN1VJT3</accession>
<feature type="transmembrane region" description="Helical" evidence="6">
    <location>
        <begin position="308"/>
        <end position="325"/>
    </location>
</feature>
<feature type="transmembrane region" description="Helical" evidence="6">
    <location>
        <begin position="129"/>
        <end position="151"/>
    </location>
</feature>
<name>A0ABN1VJT3_9MICO</name>
<keyword evidence="2" id="KW-1003">Cell membrane</keyword>
<feature type="transmembrane region" description="Helical" evidence="6">
    <location>
        <begin position="51"/>
        <end position="71"/>
    </location>
</feature>
<feature type="transmembrane region" description="Helical" evidence="6">
    <location>
        <begin position="101"/>
        <end position="122"/>
    </location>
</feature>
<evidence type="ECO:0000256" key="2">
    <source>
        <dbReference type="ARBA" id="ARBA00022475"/>
    </source>
</evidence>
<gene>
    <name evidence="7" type="ORF">GCM10009655_12120</name>
</gene>
<feature type="transmembrane region" description="Helical" evidence="6">
    <location>
        <begin position="285"/>
        <end position="302"/>
    </location>
</feature>
<proteinExistence type="predicted"/>
<evidence type="ECO:0000313" key="8">
    <source>
        <dbReference type="Proteomes" id="UP001500943"/>
    </source>
</evidence>
<evidence type="ECO:0000256" key="5">
    <source>
        <dbReference type="ARBA" id="ARBA00023136"/>
    </source>
</evidence>
<dbReference type="Pfam" id="PF02653">
    <property type="entry name" value="BPD_transp_2"/>
    <property type="match status" value="1"/>
</dbReference>